<dbReference type="HOGENOM" id="CLU_364631_0_0_1"/>
<dbReference type="CDD" id="cd04496">
    <property type="entry name" value="SSB_OBF"/>
    <property type="match status" value="1"/>
</dbReference>
<dbReference type="InterPro" id="IPR011344">
    <property type="entry name" value="ssDNA-bd"/>
</dbReference>
<accession>A0A0D9VWL1</accession>
<dbReference type="GO" id="GO:0006264">
    <property type="term" value="P:mitochondrial DNA replication"/>
    <property type="evidence" value="ECO:0007669"/>
    <property type="project" value="TreeGrafter"/>
</dbReference>
<sequence length="766" mass="83430">MVLLAAAAVGPLKTLNPSSRGRRLHSPAIRLPHPLPRVGRLRCSAEYREASAPRPAAPTTTTTTTRPAEIPWSRELCNSVRLIGTVGTEVELRQLPSGGAVARGRLAVWKSATETTWVTLAFWDDLAVVASEHVKKGDRIFVSGRLVSDTVDEGPEKRQVVVQEFNFIESFQPVQLYEPEAGQDTLGGKRGNYAGSTAGSTEDSRGHLDSSSRSTEQLWQAFFANPLDWWDNRTNKKNPRYPDFKHKHTGEALWVDGRNNPNWVISQLAILDSRMGSIQGSERKPVAFMYADDFMTPDTDTKAHLESCGRRGHRLQAAGSRHLPTRDGGGAQQQQPPARPWPVSEIPKSRIYSSIHASDRTHCSQVTADTAHKSLSNNRNATMVGSSRSPPVASNFNHADSEMFQPTERKGRLNGSKPQGTLGNSGMGSVLVPVKATQLKLGNDVTHTKGIPEPAGGVSSAIVGTDAPCPKKVSQLKDISEQTNIEKLGCSSAKLGDHTDSQIPVKVPQIHLVTDITLQMVTGKPASAVTSASHGTSVPVSRQVPWVKLVKDVTPQVFTSRLGSAAVKVDYRTAVAIPQKLSQLRLVKDIAPHTAIQKPATIAEKAIQQKKRKANNGTDESPVARHKPNISDMPPSLFSGSSESSTPCHFSKAMLVDNLRSLGKLYLPDEMPGTLTTLTKNDDMHLTRTELMGNLRFLAKNQNFSNVTLPAYGPEGAAASLANNLRLMGGTIRVGLFLSWQFWTREWVLFKAVKENQLPLCYAVDS</sequence>
<evidence type="ECO:0000313" key="5">
    <source>
        <dbReference type="Proteomes" id="UP000032180"/>
    </source>
</evidence>
<dbReference type="GO" id="GO:0003697">
    <property type="term" value="F:single-stranded DNA binding"/>
    <property type="evidence" value="ECO:0007669"/>
    <property type="project" value="InterPro"/>
</dbReference>
<dbReference type="PROSITE" id="PS50935">
    <property type="entry name" value="SSB"/>
    <property type="match status" value="1"/>
</dbReference>
<dbReference type="InterPro" id="IPR000424">
    <property type="entry name" value="Primosome_PriB/ssb"/>
</dbReference>
<dbReference type="AlphaFoldDB" id="A0A0D9VWL1"/>
<feature type="compositionally biased region" description="Low complexity" evidence="3">
    <location>
        <begin position="52"/>
        <end position="67"/>
    </location>
</feature>
<dbReference type="SUPFAM" id="SSF50249">
    <property type="entry name" value="Nucleic acid-binding proteins"/>
    <property type="match status" value="1"/>
</dbReference>
<evidence type="ECO:0000256" key="2">
    <source>
        <dbReference type="PROSITE-ProRule" id="PRU00252"/>
    </source>
</evidence>
<dbReference type="NCBIfam" id="TIGR00621">
    <property type="entry name" value="ssb"/>
    <property type="match status" value="1"/>
</dbReference>
<dbReference type="eggNOG" id="ENOG502QR35">
    <property type="taxonomic scope" value="Eukaryota"/>
</dbReference>
<dbReference type="GO" id="GO:0042645">
    <property type="term" value="C:mitochondrial nucleoid"/>
    <property type="evidence" value="ECO:0007669"/>
    <property type="project" value="TreeGrafter"/>
</dbReference>
<reference evidence="5" key="2">
    <citation type="submission" date="2013-12" db="EMBL/GenBank/DDBJ databases">
        <authorList>
            <person name="Yu Y."/>
            <person name="Lee S."/>
            <person name="de Baynast K."/>
            <person name="Wissotski M."/>
            <person name="Liu L."/>
            <person name="Talag J."/>
            <person name="Goicoechea J."/>
            <person name="Angelova A."/>
            <person name="Jetty R."/>
            <person name="Kudrna D."/>
            <person name="Golser W."/>
            <person name="Rivera L."/>
            <person name="Zhang J."/>
            <person name="Wing R."/>
        </authorList>
    </citation>
    <scope>NUCLEOTIDE SEQUENCE</scope>
</reference>
<dbReference type="STRING" id="77586.A0A0D9VWL1"/>
<keyword evidence="1 2" id="KW-0238">DNA-binding</keyword>
<evidence type="ECO:0000256" key="1">
    <source>
        <dbReference type="ARBA" id="ARBA00023125"/>
    </source>
</evidence>
<keyword evidence="5" id="KW-1185">Reference proteome</keyword>
<name>A0A0D9VWL1_9ORYZ</name>
<dbReference type="Proteomes" id="UP000032180">
    <property type="component" value="Chromosome 3"/>
</dbReference>
<feature type="region of interest" description="Disordered" evidence="3">
    <location>
        <begin position="319"/>
        <end position="345"/>
    </location>
</feature>
<reference evidence="4" key="3">
    <citation type="submission" date="2015-04" db="UniProtKB">
        <authorList>
            <consortium name="EnsemblPlants"/>
        </authorList>
    </citation>
    <scope>IDENTIFICATION</scope>
</reference>
<dbReference type="Gene3D" id="2.40.50.140">
    <property type="entry name" value="Nucleic acid-binding proteins"/>
    <property type="match status" value="1"/>
</dbReference>
<dbReference type="PANTHER" id="PTHR10302:SF0">
    <property type="entry name" value="SINGLE-STRANDED DNA-BINDING PROTEIN, MITOCHONDRIAL"/>
    <property type="match status" value="1"/>
</dbReference>
<reference evidence="4 5" key="1">
    <citation type="submission" date="2012-08" db="EMBL/GenBank/DDBJ databases">
        <title>Oryza genome evolution.</title>
        <authorList>
            <person name="Wing R.A."/>
        </authorList>
    </citation>
    <scope>NUCLEOTIDE SEQUENCE</scope>
</reference>
<dbReference type="PANTHER" id="PTHR10302">
    <property type="entry name" value="SINGLE-STRANDED DNA-BINDING PROTEIN"/>
    <property type="match status" value="1"/>
</dbReference>
<dbReference type="Gramene" id="LPERR03G22180.1">
    <property type="protein sequence ID" value="LPERR03G22180.1"/>
    <property type="gene ID" value="LPERR03G22180"/>
</dbReference>
<organism evidence="4 5">
    <name type="scientific">Leersia perrieri</name>
    <dbReference type="NCBI Taxonomy" id="77586"/>
    <lineage>
        <taxon>Eukaryota</taxon>
        <taxon>Viridiplantae</taxon>
        <taxon>Streptophyta</taxon>
        <taxon>Embryophyta</taxon>
        <taxon>Tracheophyta</taxon>
        <taxon>Spermatophyta</taxon>
        <taxon>Magnoliopsida</taxon>
        <taxon>Liliopsida</taxon>
        <taxon>Poales</taxon>
        <taxon>Poaceae</taxon>
        <taxon>BOP clade</taxon>
        <taxon>Oryzoideae</taxon>
        <taxon>Oryzeae</taxon>
        <taxon>Oryzinae</taxon>
        <taxon>Leersia</taxon>
    </lineage>
</organism>
<evidence type="ECO:0008006" key="6">
    <source>
        <dbReference type="Google" id="ProtNLM"/>
    </source>
</evidence>
<evidence type="ECO:0000313" key="4">
    <source>
        <dbReference type="EnsemblPlants" id="LPERR03G22180.1"/>
    </source>
</evidence>
<evidence type="ECO:0000256" key="3">
    <source>
        <dbReference type="SAM" id="MobiDB-lite"/>
    </source>
</evidence>
<proteinExistence type="predicted"/>
<feature type="region of interest" description="Disordered" evidence="3">
    <location>
        <begin position="610"/>
        <end position="632"/>
    </location>
</feature>
<dbReference type="EnsemblPlants" id="LPERR03G22180.1">
    <property type="protein sequence ID" value="LPERR03G22180.1"/>
    <property type="gene ID" value="LPERR03G22180"/>
</dbReference>
<feature type="region of interest" description="Disordered" evidence="3">
    <location>
        <begin position="182"/>
        <end position="210"/>
    </location>
</feature>
<feature type="region of interest" description="Disordered" evidence="3">
    <location>
        <begin position="48"/>
        <end position="67"/>
    </location>
</feature>
<protein>
    <recommendedName>
        <fullName evidence="6">OB domain-containing protein</fullName>
    </recommendedName>
</protein>
<dbReference type="Pfam" id="PF00436">
    <property type="entry name" value="SSB"/>
    <property type="match status" value="1"/>
</dbReference>
<feature type="region of interest" description="Disordered" evidence="3">
    <location>
        <begin position="406"/>
        <end position="428"/>
    </location>
</feature>
<dbReference type="InterPro" id="IPR012340">
    <property type="entry name" value="NA-bd_OB-fold"/>
</dbReference>